<organism evidence="1 2">
    <name type="scientific">Sphingomonas abietis</name>
    <dbReference type="NCBI Taxonomy" id="3012344"/>
    <lineage>
        <taxon>Bacteria</taxon>
        <taxon>Pseudomonadati</taxon>
        <taxon>Pseudomonadota</taxon>
        <taxon>Alphaproteobacteria</taxon>
        <taxon>Sphingomonadales</taxon>
        <taxon>Sphingomonadaceae</taxon>
        <taxon>Sphingomonas</taxon>
    </lineage>
</organism>
<dbReference type="InterPro" id="IPR036590">
    <property type="entry name" value="SRAP-like"/>
</dbReference>
<name>A0ABY7NRQ4_9SPHN</name>
<evidence type="ECO:0000313" key="2">
    <source>
        <dbReference type="Proteomes" id="UP001210865"/>
    </source>
</evidence>
<dbReference type="Gene3D" id="3.90.1680.10">
    <property type="entry name" value="SOS response associated peptidase-like"/>
    <property type="match status" value="1"/>
</dbReference>
<gene>
    <name evidence="1" type="ORF">PBT88_07075</name>
</gene>
<dbReference type="Proteomes" id="UP001210865">
    <property type="component" value="Chromosome"/>
</dbReference>
<sequence>MRAIIRYDSDMPQAKEMVEATWGSDPRFSSGVSYRFVRSEGQSFPRNRCLVPASAFEMQVEGKRYRVSLEDGNFFYLAGVWESAMAGWPLAFRIITVEASRDVLRYQERHGAIIQRRDVLHWLDGTLPESNLLVTPPSRIFDIREVGKNGAPSGSDGAAHVRFV</sequence>
<keyword evidence="2" id="KW-1185">Reference proteome</keyword>
<proteinExistence type="predicted"/>
<dbReference type="RefSeq" id="WP_270078497.1">
    <property type="nucleotide sequence ID" value="NZ_CP115174.1"/>
</dbReference>
<reference evidence="1 2" key="1">
    <citation type="submission" date="2022-12" db="EMBL/GenBank/DDBJ databases">
        <title>Sphingomonas abieness sp. nov., an endophytic bacterium isolated from Abies koreana.</title>
        <authorList>
            <person name="Jiang L."/>
            <person name="Lee J."/>
        </authorList>
    </citation>
    <scope>NUCLEOTIDE SEQUENCE [LARGE SCALE GENOMIC DNA]</scope>
    <source>
        <strain evidence="2">PAMB 00755</strain>
    </source>
</reference>
<dbReference type="Pfam" id="PF02586">
    <property type="entry name" value="SRAP"/>
    <property type="match status" value="1"/>
</dbReference>
<evidence type="ECO:0000313" key="1">
    <source>
        <dbReference type="EMBL" id="WBO23867.1"/>
    </source>
</evidence>
<dbReference type="InterPro" id="IPR003738">
    <property type="entry name" value="SRAP"/>
</dbReference>
<dbReference type="EMBL" id="CP115174">
    <property type="protein sequence ID" value="WBO23867.1"/>
    <property type="molecule type" value="Genomic_DNA"/>
</dbReference>
<accession>A0ABY7NRQ4</accession>
<protein>
    <submittedName>
        <fullName evidence="1">SOS response-associated peptidase family protein</fullName>
    </submittedName>
</protein>
<dbReference type="SUPFAM" id="SSF143081">
    <property type="entry name" value="BB1717-like"/>
    <property type="match status" value="1"/>
</dbReference>